<reference evidence="1" key="1">
    <citation type="submission" date="2017-12" db="EMBL/GenBank/DDBJ databases">
        <title>First report on the novel genomospecies/subspecies of Pectobacterium carotovorum in Russia.</title>
        <authorList>
            <person name="Shirshikov F.V."/>
            <person name="Miroshnikov K."/>
            <person name="Toshakov S.V."/>
            <person name="Kabanova A.P."/>
            <person name="Barannik A.P."/>
            <person name="Shneider M."/>
            <person name="Ignatov A.N."/>
            <person name="Miroshnikov K.A."/>
        </authorList>
    </citation>
    <scope>NUCLEOTIDE SEQUENCE [LARGE SCALE GENOMIC DNA]</scope>
    <source>
        <strain evidence="1">F131</strain>
    </source>
</reference>
<sequence>MRRQIAVGTGGVDAATLMIIVVARPSLVVVMPARESVFFVVVVEKVIGMGGICLDQSALFILPVFSQQGFLPSINTLYLVQILASPHQQQLDTITVAHLAQIAFWIADQGNAVVVRVMYRRQE</sequence>
<gene>
    <name evidence="1" type="ORF">F131LOC_01940</name>
</gene>
<protein>
    <submittedName>
        <fullName evidence="1">Uncharacterized protein</fullName>
    </submittedName>
</protein>
<accession>A0A855MIJ5</accession>
<comment type="caution">
    <text evidence="1">The sequence shown here is derived from an EMBL/GenBank/DDBJ whole genome shotgun (WGS) entry which is preliminary data.</text>
</comment>
<dbReference type="EMBL" id="PDVW01000008">
    <property type="protein sequence ID" value="POY50389.1"/>
    <property type="molecule type" value="Genomic_DNA"/>
</dbReference>
<organism evidence="1">
    <name type="scientific">Pectobacterium versatile</name>
    <dbReference type="NCBI Taxonomy" id="2488639"/>
    <lineage>
        <taxon>Bacteria</taxon>
        <taxon>Pseudomonadati</taxon>
        <taxon>Pseudomonadota</taxon>
        <taxon>Gammaproteobacteria</taxon>
        <taxon>Enterobacterales</taxon>
        <taxon>Pectobacteriaceae</taxon>
        <taxon>Pectobacterium</taxon>
    </lineage>
</organism>
<evidence type="ECO:0000313" key="1">
    <source>
        <dbReference type="EMBL" id="POY50389.1"/>
    </source>
</evidence>
<name>A0A855MIJ5_9GAMM</name>
<proteinExistence type="predicted"/>
<dbReference type="AlphaFoldDB" id="A0A855MIJ5"/>